<evidence type="ECO:0000256" key="2">
    <source>
        <dbReference type="PROSITE-ProRule" id="PRU00169"/>
    </source>
</evidence>
<organism evidence="5 6">
    <name type="scientific">Thalassomonas actiniarum</name>
    <dbReference type="NCBI Taxonomy" id="485447"/>
    <lineage>
        <taxon>Bacteria</taxon>
        <taxon>Pseudomonadati</taxon>
        <taxon>Pseudomonadota</taxon>
        <taxon>Gammaproteobacteria</taxon>
        <taxon>Alteromonadales</taxon>
        <taxon>Colwelliaceae</taxon>
        <taxon>Thalassomonas</taxon>
    </lineage>
</organism>
<dbReference type="SMART" id="SM00448">
    <property type="entry name" value="REC"/>
    <property type="match status" value="1"/>
</dbReference>
<dbReference type="InterPro" id="IPR005467">
    <property type="entry name" value="His_kinase_dom"/>
</dbReference>
<dbReference type="InterPro" id="IPR036890">
    <property type="entry name" value="HATPase_C_sf"/>
</dbReference>
<keyword evidence="5" id="KW-0808">Transferase</keyword>
<dbReference type="InterPro" id="IPR003594">
    <property type="entry name" value="HATPase_dom"/>
</dbReference>
<reference evidence="5 6" key="2">
    <citation type="journal article" date="2022" name="Mar. Drugs">
        <title>Bioassay-Guided Fractionation Leads to the Detection of Cholic Acid Generated by the Rare Thalassomonas sp.</title>
        <authorList>
            <person name="Pheiffer F."/>
            <person name="Schneider Y.K."/>
            <person name="Hansen E.H."/>
            <person name="Andersen J.H."/>
            <person name="Isaksson J."/>
            <person name="Busche T."/>
            <person name="R C."/>
            <person name="Kalinowski J."/>
            <person name="Zyl L.V."/>
            <person name="Trindade M."/>
        </authorList>
    </citation>
    <scope>NUCLEOTIDE SEQUENCE [LARGE SCALE GENOMIC DNA]</scope>
    <source>
        <strain evidence="5 6">A5K-106</strain>
    </source>
</reference>
<dbReference type="KEGG" id="tact:SG35_003655"/>
<keyword evidence="1 2" id="KW-0597">Phosphoprotein</keyword>
<dbReference type="AlphaFoldDB" id="A0AAE9YSS9"/>
<dbReference type="Gene3D" id="1.10.287.130">
    <property type="match status" value="1"/>
</dbReference>
<dbReference type="SUPFAM" id="SSF55874">
    <property type="entry name" value="ATPase domain of HSP90 chaperone/DNA topoisomerase II/histidine kinase"/>
    <property type="match status" value="1"/>
</dbReference>
<evidence type="ECO:0000313" key="5">
    <source>
        <dbReference type="EMBL" id="WDD99778.1"/>
    </source>
</evidence>
<sequence>MSQNNQAVNEVQHTILLVDDDPHILNLLDLILSQHYQVLCANNGQEALNIVVEHRQGQGIHLVLTDQRMPQMSGTEFLAKVRSQLPKAKRMLMTAYQDISVVMAAINELDVYQVILKPFEQNELLLKVRRALECFVAERQQEKLIDDLYAANQALALSQNNLHQMLQHQSNTEMLASLGTLVADMSYEIDTPLGLSITTASSLEEKTQELMLRAKEMNLSKEFMSNYQVLAYESCRLISRNLEKAVELLHAFKEFSIDLTGNERRHFNLKQYIEDILLTLMPRLKHSKHSIKIHCPDNIVLESYPGAITKIITSLISYALNNSYGENKVGTMVLDIKREDHAVCMVFEDHGKFVNKETLESLFQPLYGAEHAASGKWLGLNAVNHIVHDTLKGRLDCESSEEHGTRFTITLPVPNTH</sequence>
<dbReference type="Pfam" id="PF00072">
    <property type="entry name" value="Response_reg"/>
    <property type="match status" value="1"/>
</dbReference>
<dbReference type="GO" id="GO:0000155">
    <property type="term" value="F:phosphorelay sensor kinase activity"/>
    <property type="evidence" value="ECO:0007669"/>
    <property type="project" value="TreeGrafter"/>
</dbReference>
<evidence type="ECO:0000259" key="4">
    <source>
        <dbReference type="PROSITE" id="PS50110"/>
    </source>
</evidence>
<dbReference type="InterPro" id="IPR001789">
    <property type="entry name" value="Sig_transdc_resp-reg_receiver"/>
</dbReference>
<keyword evidence="5" id="KW-0418">Kinase</keyword>
<keyword evidence="6" id="KW-1185">Reference proteome</keyword>
<dbReference type="PANTHER" id="PTHR43547:SF2">
    <property type="entry name" value="HYBRID SIGNAL TRANSDUCTION HISTIDINE KINASE C"/>
    <property type="match status" value="1"/>
</dbReference>
<dbReference type="SUPFAM" id="SSF52172">
    <property type="entry name" value="CheY-like"/>
    <property type="match status" value="1"/>
</dbReference>
<dbReference type="PROSITE" id="PS50109">
    <property type="entry name" value="HIS_KIN"/>
    <property type="match status" value="1"/>
</dbReference>
<feature type="domain" description="Histidine kinase" evidence="3">
    <location>
        <begin position="184"/>
        <end position="415"/>
    </location>
</feature>
<evidence type="ECO:0000259" key="3">
    <source>
        <dbReference type="PROSITE" id="PS50109"/>
    </source>
</evidence>
<gene>
    <name evidence="5" type="ORF">SG35_003655</name>
</gene>
<evidence type="ECO:0000256" key="1">
    <source>
        <dbReference type="ARBA" id="ARBA00022553"/>
    </source>
</evidence>
<reference evidence="5 6" key="1">
    <citation type="journal article" date="2015" name="Genome Announc.">
        <title>Draft Genome Sequences of Marine Isolates of Thalassomonas viridans and Thalassomonas actiniarum.</title>
        <authorList>
            <person name="Olonade I."/>
            <person name="van Zyl L.J."/>
            <person name="Trindade M."/>
        </authorList>
    </citation>
    <scope>NUCLEOTIDE SEQUENCE [LARGE SCALE GENOMIC DNA]</scope>
    <source>
        <strain evidence="5 6">A5K-106</strain>
    </source>
</reference>
<evidence type="ECO:0000313" key="6">
    <source>
        <dbReference type="Proteomes" id="UP000032568"/>
    </source>
</evidence>
<dbReference type="CDD" id="cd17569">
    <property type="entry name" value="REC_HupR-like"/>
    <property type="match status" value="1"/>
</dbReference>
<dbReference type="PROSITE" id="PS50110">
    <property type="entry name" value="RESPONSE_REGULATORY"/>
    <property type="match status" value="1"/>
</dbReference>
<dbReference type="Gene3D" id="3.30.565.10">
    <property type="entry name" value="Histidine kinase-like ATPase, C-terminal domain"/>
    <property type="match status" value="1"/>
</dbReference>
<dbReference type="PANTHER" id="PTHR43547">
    <property type="entry name" value="TWO-COMPONENT HISTIDINE KINASE"/>
    <property type="match status" value="1"/>
</dbReference>
<dbReference type="RefSeq" id="WP_044834169.1">
    <property type="nucleotide sequence ID" value="NZ_CP059735.1"/>
</dbReference>
<feature type="domain" description="Response regulatory" evidence="4">
    <location>
        <begin position="14"/>
        <end position="132"/>
    </location>
</feature>
<dbReference type="Pfam" id="PF02518">
    <property type="entry name" value="HATPase_c"/>
    <property type="match status" value="1"/>
</dbReference>
<proteinExistence type="predicted"/>
<dbReference type="EMBL" id="CP059735">
    <property type="protein sequence ID" value="WDD99778.1"/>
    <property type="molecule type" value="Genomic_DNA"/>
</dbReference>
<name>A0AAE9YSS9_9GAMM</name>
<protein>
    <submittedName>
        <fullName evidence="5">Hybrid sensor histidine kinase/response regulator</fullName>
    </submittedName>
</protein>
<dbReference type="Proteomes" id="UP000032568">
    <property type="component" value="Chromosome"/>
</dbReference>
<accession>A0AAE9YSS9</accession>
<dbReference type="InterPro" id="IPR011006">
    <property type="entry name" value="CheY-like_superfamily"/>
</dbReference>
<feature type="modified residue" description="4-aspartylphosphate" evidence="2">
    <location>
        <position position="66"/>
    </location>
</feature>
<dbReference type="Gene3D" id="3.40.50.2300">
    <property type="match status" value="1"/>
</dbReference>